<evidence type="ECO:0000313" key="3">
    <source>
        <dbReference type="EMBL" id="KYF73150.1"/>
    </source>
</evidence>
<keyword evidence="2" id="KW-0732">Signal</keyword>
<protein>
    <recommendedName>
        <fullName evidence="5">Secreted protein</fullName>
    </recommendedName>
</protein>
<comment type="caution">
    <text evidence="3">The sequence shown here is derived from an EMBL/GenBank/DDBJ whole genome shotgun (WGS) entry which is preliminary data.</text>
</comment>
<feature type="compositionally biased region" description="Gly residues" evidence="1">
    <location>
        <begin position="28"/>
        <end position="38"/>
    </location>
</feature>
<evidence type="ECO:0000256" key="1">
    <source>
        <dbReference type="SAM" id="MobiDB-lite"/>
    </source>
</evidence>
<feature type="signal peptide" evidence="2">
    <location>
        <begin position="1"/>
        <end position="17"/>
    </location>
</feature>
<sequence>MKAFSFAAILVSVCAMAACKVGDGTGSGGAGGDDGSGGSDTTSSTSGTGGEGGEDSGTGGEGGGDECSGLEAEACTTCCSAAHPDEVEVFTELTYVYCGCSATSRCAAECDTTDTATDVCGDDGSVNLAVDNPNCETCVAEESSTGTCYDDAYTACGEEEDCQALTDCSDKCE</sequence>
<dbReference type="AlphaFoldDB" id="A0A150QYR3"/>
<dbReference type="Proteomes" id="UP000075635">
    <property type="component" value="Unassembled WGS sequence"/>
</dbReference>
<reference evidence="3 4" key="1">
    <citation type="submission" date="2014-02" db="EMBL/GenBank/DDBJ databases">
        <title>The small core and large imbalanced accessory genome model reveals a collaborative survival strategy of Sorangium cellulosum strains in nature.</title>
        <authorList>
            <person name="Han K."/>
            <person name="Peng R."/>
            <person name="Blom J."/>
            <person name="Li Y.-Z."/>
        </authorList>
    </citation>
    <scope>NUCLEOTIDE SEQUENCE [LARGE SCALE GENOMIC DNA]</scope>
    <source>
        <strain evidence="3 4">So0011-07</strain>
    </source>
</reference>
<evidence type="ECO:0000313" key="4">
    <source>
        <dbReference type="Proteomes" id="UP000075635"/>
    </source>
</evidence>
<proteinExistence type="predicted"/>
<feature type="region of interest" description="Disordered" evidence="1">
    <location>
        <begin position="28"/>
        <end position="65"/>
    </location>
</feature>
<name>A0A150QYR3_SORCE</name>
<feature type="compositionally biased region" description="Gly residues" evidence="1">
    <location>
        <begin position="47"/>
        <end position="65"/>
    </location>
</feature>
<evidence type="ECO:0000256" key="2">
    <source>
        <dbReference type="SAM" id="SignalP"/>
    </source>
</evidence>
<gene>
    <name evidence="3" type="ORF">BE17_04830</name>
</gene>
<accession>A0A150QYR3</accession>
<organism evidence="3 4">
    <name type="scientific">Sorangium cellulosum</name>
    <name type="common">Polyangium cellulosum</name>
    <dbReference type="NCBI Taxonomy" id="56"/>
    <lineage>
        <taxon>Bacteria</taxon>
        <taxon>Pseudomonadati</taxon>
        <taxon>Myxococcota</taxon>
        <taxon>Polyangia</taxon>
        <taxon>Polyangiales</taxon>
        <taxon>Polyangiaceae</taxon>
        <taxon>Sorangium</taxon>
    </lineage>
</organism>
<dbReference type="PROSITE" id="PS51257">
    <property type="entry name" value="PROKAR_LIPOPROTEIN"/>
    <property type="match status" value="1"/>
</dbReference>
<dbReference type="EMBL" id="JEMB01003394">
    <property type="protein sequence ID" value="KYF73150.1"/>
    <property type="molecule type" value="Genomic_DNA"/>
</dbReference>
<feature type="chain" id="PRO_5007567282" description="Secreted protein" evidence="2">
    <location>
        <begin position="18"/>
        <end position="173"/>
    </location>
</feature>
<evidence type="ECO:0008006" key="5">
    <source>
        <dbReference type="Google" id="ProtNLM"/>
    </source>
</evidence>